<gene>
    <name evidence="2" type="ORF">IQ22_00006</name>
</gene>
<dbReference type="AlphaFoldDB" id="A0A562QNH1"/>
<feature type="transmembrane region" description="Helical" evidence="1">
    <location>
        <begin position="6"/>
        <end position="22"/>
    </location>
</feature>
<comment type="caution">
    <text evidence="2">The sequence shown here is derived from an EMBL/GenBank/DDBJ whole genome shotgun (WGS) entry which is preliminary data.</text>
</comment>
<evidence type="ECO:0000256" key="1">
    <source>
        <dbReference type="SAM" id="Phobius"/>
    </source>
</evidence>
<dbReference type="Pfam" id="PF11743">
    <property type="entry name" value="DUF3301"/>
    <property type="match status" value="1"/>
</dbReference>
<protein>
    <submittedName>
        <fullName evidence="2">Uncharacterized protein DUF3301</fullName>
    </submittedName>
</protein>
<name>A0A562QNH1_9PSED</name>
<accession>A0A562QNH1</accession>
<dbReference type="InterPro" id="IPR021732">
    <property type="entry name" value="DUF3301"/>
</dbReference>
<dbReference type="OrthoDB" id="5959530at2"/>
<dbReference type="RefSeq" id="WP_145136168.1">
    <property type="nucleotide sequence ID" value="NZ_VLKY01000001.1"/>
</dbReference>
<evidence type="ECO:0000313" key="3">
    <source>
        <dbReference type="Proteomes" id="UP000316905"/>
    </source>
</evidence>
<organism evidence="2 3">
    <name type="scientific">Pseudomonas duriflava</name>
    <dbReference type="NCBI Taxonomy" id="459528"/>
    <lineage>
        <taxon>Bacteria</taxon>
        <taxon>Pseudomonadati</taxon>
        <taxon>Pseudomonadota</taxon>
        <taxon>Gammaproteobacteria</taxon>
        <taxon>Pseudomonadales</taxon>
        <taxon>Pseudomonadaceae</taxon>
        <taxon>Pseudomonas</taxon>
    </lineage>
</organism>
<reference evidence="2 3" key="1">
    <citation type="journal article" date="2015" name="Stand. Genomic Sci.">
        <title>Genomic Encyclopedia of Bacterial and Archaeal Type Strains, Phase III: the genomes of soil and plant-associated and newly described type strains.</title>
        <authorList>
            <person name="Whitman W.B."/>
            <person name="Woyke T."/>
            <person name="Klenk H.P."/>
            <person name="Zhou Y."/>
            <person name="Lilburn T.G."/>
            <person name="Beck B.J."/>
            <person name="De Vos P."/>
            <person name="Vandamme P."/>
            <person name="Eisen J.A."/>
            <person name="Garrity G."/>
            <person name="Hugenholtz P."/>
            <person name="Kyrpides N.C."/>
        </authorList>
    </citation>
    <scope>NUCLEOTIDE SEQUENCE [LARGE SCALE GENOMIC DNA]</scope>
    <source>
        <strain evidence="2 3">CGMCC 1.6858</strain>
    </source>
</reference>
<dbReference type="Proteomes" id="UP000316905">
    <property type="component" value="Unassembled WGS sequence"/>
</dbReference>
<keyword evidence="1" id="KW-0472">Membrane</keyword>
<proteinExistence type="predicted"/>
<keyword evidence="3" id="KW-1185">Reference proteome</keyword>
<dbReference type="EMBL" id="VLKY01000001">
    <property type="protein sequence ID" value="TWI58302.1"/>
    <property type="molecule type" value="Genomic_DNA"/>
</dbReference>
<keyword evidence="1" id="KW-1133">Transmembrane helix</keyword>
<evidence type="ECO:0000313" key="2">
    <source>
        <dbReference type="EMBL" id="TWI58302.1"/>
    </source>
</evidence>
<sequence length="137" mass="15893">MLTLGNLFIFMMAAAVCAWLWHSHGLRERTLALAKEHCAKRGVELLDENVAFRRFGIMRDVKGHRRFARFYDFEFTSTGEQRLAGSIVMFGARLGLIEFAPYAVPDQPHIPNDPRIVDMASWREAREKRGDERRRVD</sequence>
<keyword evidence="1" id="KW-0812">Transmembrane</keyword>